<name>A0A284R668_ARMOS</name>
<proteinExistence type="predicted"/>
<dbReference type="Proteomes" id="UP000219338">
    <property type="component" value="Unassembled WGS sequence"/>
</dbReference>
<dbReference type="EMBL" id="FUEG01000005">
    <property type="protein sequence ID" value="SJL04217.1"/>
    <property type="molecule type" value="Genomic_DNA"/>
</dbReference>
<protein>
    <submittedName>
        <fullName evidence="1">Uncharacterized protein</fullName>
    </submittedName>
</protein>
<reference evidence="2" key="1">
    <citation type="journal article" date="2017" name="Nat. Ecol. Evol.">
        <title>Genome expansion and lineage-specific genetic innovations in the forest pathogenic fungi Armillaria.</title>
        <authorList>
            <person name="Sipos G."/>
            <person name="Prasanna A.N."/>
            <person name="Walter M.C."/>
            <person name="O'Connor E."/>
            <person name="Balint B."/>
            <person name="Krizsan K."/>
            <person name="Kiss B."/>
            <person name="Hess J."/>
            <person name="Varga T."/>
            <person name="Slot J."/>
            <person name="Riley R."/>
            <person name="Boka B."/>
            <person name="Rigling D."/>
            <person name="Barry K."/>
            <person name="Lee J."/>
            <person name="Mihaltcheva S."/>
            <person name="LaButti K."/>
            <person name="Lipzen A."/>
            <person name="Waldron R."/>
            <person name="Moloney N.M."/>
            <person name="Sperisen C."/>
            <person name="Kredics L."/>
            <person name="Vagvoelgyi C."/>
            <person name="Patrignani A."/>
            <person name="Fitzpatrick D."/>
            <person name="Nagy I."/>
            <person name="Doyle S."/>
            <person name="Anderson J.B."/>
            <person name="Grigoriev I.V."/>
            <person name="Gueldener U."/>
            <person name="Muensterkoetter M."/>
            <person name="Nagy L.G."/>
        </authorList>
    </citation>
    <scope>NUCLEOTIDE SEQUENCE [LARGE SCALE GENOMIC DNA]</scope>
    <source>
        <strain evidence="2">C18/9</strain>
    </source>
</reference>
<dbReference type="AlphaFoldDB" id="A0A284R668"/>
<dbReference type="OMA" id="PRYKIMY"/>
<keyword evidence="2" id="KW-1185">Reference proteome</keyword>
<organism evidence="1 2">
    <name type="scientific">Armillaria ostoyae</name>
    <name type="common">Armillaria root rot fungus</name>
    <dbReference type="NCBI Taxonomy" id="47428"/>
    <lineage>
        <taxon>Eukaryota</taxon>
        <taxon>Fungi</taxon>
        <taxon>Dikarya</taxon>
        <taxon>Basidiomycota</taxon>
        <taxon>Agaricomycotina</taxon>
        <taxon>Agaricomycetes</taxon>
        <taxon>Agaricomycetidae</taxon>
        <taxon>Agaricales</taxon>
        <taxon>Marasmiineae</taxon>
        <taxon>Physalacriaceae</taxon>
        <taxon>Armillaria</taxon>
    </lineage>
</organism>
<gene>
    <name evidence="1" type="ORF">ARMOST_07578</name>
</gene>
<dbReference type="OrthoDB" id="3359487at2759"/>
<evidence type="ECO:0000313" key="2">
    <source>
        <dbReference type="Proteomes" id="UP000219338"/>
    </source>
</evidence>
<sequence length="122" mass="13822">MLDAVLAYKSAIKELMGNDNYSISDYKLTRTEWTVLENLHDVLKVLKDATLYFSHSTPNLETVTVIPAMDHIDQVFATASIQNVNLSPPMRASLLIAKKTLNWCHSCSLFKHVILRKLVNYA</sequence>
<accession>A0A284R668</accession>
<evidence type="ECO:0000313" key="1">
    <source>
        <dbReference type="EMBL" id="SJL04217.1"/>
    </source>
</evidence>